<dbReference type="Gene3D" id="2.70.150.10">
    <property type="entry name" value="Calcium-transporting ATPase, cytoplasmic transduction domain A"/>
    <property type="match status" value="1"/>
</dbReference>
<reference evidence="13 14" key="2">
    <citation type="journal article" date="2012" name="Open Biol.">
        <title>Characteristics of nucleosomes and linker DNA regions on the genome of the basidiomycete Mixia osmundae revealed by mono- and dinucleosome mapping.</title>
        <authorList>
            <person name="Nishida H."/>
            <person name="Kondo S."/>
            <person name="Matsumoto T."/>
            <person name="Suzuki Y."/>
            <person name="Yoshikawa H."/>
            <person name="Taylor T.D."/>
            <person name="Sugiyama J."/>
        </authorList>
    </citation>
    <scope>NUCLEOTIDE SEQUENCE [LARGE SCALE GENOMIC DNA]</scope>
    <source>
        <strain evidence="14">CBS 9802 / IAM 14324 / JCM 22182 / KY 12970</strain>
    </source>
</reference>
<dbReference type="EMBL" id="BABT02000076">
    <property type="protein sequence ID" value="GAA96235.1"/>
    <property type="molecule type" value="Genomic_DNA"/>
</dbReference>
<evidence type="ECO:0000256" key="6">
    <source>
        <dbReference type="ARBA" id="ARBA00022840"/>
    </source>
</evidence>
<keyword evidence="7" id="KW-1278">Translocase</keyword>
<reference evidence="13 14" key="1">
    <citation type="journal article" date="2011" name="J. Gen. Appl. Microbiol.">
        <title>Draft genome sequencing of the enigmatic basidiomycete Mixia osmundae.</title>
        <authorList>
            <person name="Nishida H."/>
            <person name="Nagatsuka Y."/>
            <person name="Sugiyama J."/>
        </authorList>
    </citation>
    <scope>NUCLEOTIDE SEQUENCE [LARGE SCALE GENOMIC DNA]</scope>
    <source>
        <strain evidence="14">CBS 9802 / IAM 14324 / JCM 22182 / KY 12970</strain>
    </source>
</reference>
<dbReference type="Gene3D" id="3.40.50.1000">
    <property type="entry name" value="HAD superfamily/HAD-like"/>
    <property type="match status" value="1"/>
</dbReference>
<feature type="domain" description="P-type ATPase A" evidence="12">
    <location>
        <begin position="679"/>
        <end position="767"/>
    </location>
</feature>
<dbReference type="InterPro" id="IPR008250">
    <property type="entry name" value="ATPase_P-typ_transduc_dom_A_sf"/>
</dbReference>
<dbReference type="SFLD" id="SFLDG00002">
    <property type="entry name" value="C1.7:_P-type_atpase_like"/>
    <property type="match status" value="1"/>
</dbReference>
<keyword evidence="6 10" id="KW-0067">ATP-binding</keyword>
<dbReference type="PANTHER" id="PTHR43520:SF32">
    <property type="entry name" value="COPPER RESISTANCE P-TYPE ATPASE (EUROFUNG)"/>
    <property type="match status" value="1"/>
</dbReference>
<dbReference type="InterPro" id="IPR023299">
    <property type="entry name" value="ATPase_P-typ_cyto_dom_N"/>
</dbReference>
<evidence type="ECO:0000256" key="11">
    <source>
        <dbReference type="SAM" id="MobiDB-lite"/>
    </source>
</evidence>
<proteinExistence type="inferred from homology"/>
<dbReference type="SUPFAM" id="SSF56784">
    <property type="entry name" value="HAD-like"/>
    <property type="match status" value="1"/>
</dbReference>
<dbReference type="PRINTS" id="PR00119">
    <property type="entry name" value="CATATPASE"/>
</dbReference>
<feature type="transmembrane region" description="Helical" evidence="10">
    <location>
        <begin position="536"/>
        <end position="557"/>
    </location>
</feature>
<dbReference type="RefSeq" id="XP_014570853.1">
    <property type="nucleotide sequence ID" value="XM_014715367.1"/>
</dbReference>
<feature type="transmembrane region" description="Helical" evidence="10">
    <location>
        <begin position="594"/>
        <end position="618"/>
    </location>
</feature>
<dbReference type="InParanoid" id="G7E075"/>
<dbReference type="InterPro" id="IPR044492">
    <property type="entry name" value="P_typ_ATPase_HD_dom"/>
</dbReference>
<evidence type="ECO:0000313" key="13">
    <source>
        <dbReference type="EMBL" id="GAA96235.1"/>
    </source>
</evidence>
<evidence type="ECO:0000256" key="1">
    <source>
        <dbReference type="ARBA" id="ARBA00004141"/>
    </source>
</evidence>
<dbReference type="InterPro" id="IPR059000">
    <property type="entry name" value="ATPase_P-type_domA"/>
</dbReference>
<dbReference type="InterPro" id="IPR036412">
    <property type="entry name" value="HAD-like_sf"/>
</dbReference>
<feature type="region of interest" description="Disordered" evidence="11">
    <location>
        <begin position="166"/>
        <end position="213"/>
    </location>
</feature>
<evidence type="ECO:0000256" key="8">
    <source>
        <dbReference type="ARBA" id="ARBA00022989"/>
    </source>
</evidence>
<dbReference type="HOGENOM" id="CLU_001771_0_2_1"/>
<dbReference type="GO" id="GO:0043682">
    <property type="term" value="F:P-type divalent copper transporter activity"/>
    <property type="evidence" value="ECO:0007669"/>
    <property type="project" value="TreeGrafter"/>
</dbReference>
<dbReference type="SUPFAM" id="SSF81653">
    <property type="entry name" value="Calcium ATPase, transduction domain A"/>
    <property type="match status" value="1"/>
</dbReference>
<dbReference type="NCBIfam" id="TIGR01494">
    <property type="entry name" value="ATPase_P-type"/>
    <property type="match status" value="1"/>
</dbReference>
<feature type="transmembrane region" description="Helical" evidence="10">
    <location>
        <begin position="491"/>
        <end position="516"/>
    </location>
</feature>
<dbReference type="Pfam" id="PF00122">
    <property type="entry name" value="E1-E2_ATPase"/>
    <property type="match status" value="1"/>
</dbReference>
<keyword evidence="14" id="KW-1185">Reference proteome</keyword>
<dbReference type="GO" id="GO:0016020">
    <property type="term" value="C:membrane"/>
    <property type="evidence" value="ECO:0007669"/>
    <property type="project" value="UniProtKB-SubCell"/>
</dbReference>
<dbReference type="GO" id="GO:0016887">
    <property type="term" value="F:ATP hydrolysis activity"/>
    <property type="evidence" value="ECO:0007669"/>
    <property type="project" value="InterPro"/>
</dbReference>
<dbReference type="InterPro" id="IPR023214">
    <property type="entry name" value="HAD_sf"/>
</dbReference>
<dbReference type="SFLD" id="SFLDS00003">
    <property type="entry name" value="Haloacid_Dehalogenase"/>
    <property type="match status" value="1"/>
</dbReference>
<organism evidence="13 14">
    <name type="scientific">Mixia osmundae (strain CBS 9802 / IAM 14324 / JCM 22182 / KY 12970)</name>
    <dbReference type="NCBI Taxonomy" id="764103"/>
    <lineage>
        <taxon>Eukaryota</taxon>
        <taxon>Fungi</taxon>
        <taxon>Dikarya</taxon>
        <taxon>Basidiomycota</taxon>
        <taxon>Pucciniomycotina</taxon>
        <taxon>Mixiomycetes</taxon>
        <taxon>Mixiales</taxon>
        <taxon>Mixiaceae</taxon>
        <taxon>Mixia</taxon>
    </lineage>
</organism>
<evidence type="ECO:0000313" key="14">
    <source>
        <dbReference type="Proteomes" id="UP000009131"/>
    </source>
</evidence>
<dbReference type="SUPFAM" id="SSF81665">
    <property type="entry name" value="Calcium ATPase, transmembrane domain M"/>
    <property type="match status" value="1"/>
</dbReference>
<evidence type="ECO:0000256" key="7">
    <source>
        <dbReference type="ARBA" id="ARBA00022967"/>
    </source>
</evidence>
<dbReference type="STRING" id="764103.G7E075"/>
<dbReference type="SFLD" id="SFLDF00027">
    <property type="entry name" value="p-type_atpase"/>
    <property type="match status" value="1"/>
</dbReference>
<dbReference type="InterPro" id="IPR027256">
    <property type="entry name" value="P-typ_ATPase_IB"/>
</dbReference>
<dbReference type="InterPro" id="IPR036163">
    <property type="entry name" value="HMA_dom_sf"/>
</dbReference>
<dbReference type="Pfam" id="PF00702">
    <property type="entry name" value="Hydrolase"/>
    <property type="match status" value="1"/>
</dbReference>
<comment type="similarity">
    <text evidence="2 10">Belongs to the cation transport ATPase (P-type) (TC 3.A.3) family. Type IB subfamily.</text>
</comment>
<feature type="transmembrane region" description="Helical" evidence="10">
    <location>
        <begin position="1209"/>
        <end position="1233"/>
    </location>
</feature>
<keyword evidence="9 10" id="KW-0472">Membrane</keyword>
<keyword evidence="8 10" id="KW-1133">Transmembrane helix</keyword>
<dbReference type="NCBIfam" id="TIGR01525">
    <property type="entry name" value="ATPase-IB_hvy"/>
    <property type="match status" value="1"/>
</dbReference>
<evidence type="ECO:0000256" key="3">
    <source>
        <dbReference type="ARBA" id="ARBA00022692"/>
    </source>
</evidence>
<dbReference type="Gene3D" id="3.40.1110.10">
    <property type="entry name" value="Calcium-transporting ATPase, cytoplasmic domain N"/>
    <property type="match status" value="1"/>
</dbReference>
<dbReference type="InterPro" id="IPR023298">
    <property type="entry name" value="ATPase_P-typ_TM_dom_sf"/>
</dbReference>
<dbReference type="PROSITE" id="PS00154">
    <property type="entry name" value="ATPASE_E1_E2"/>
    <property type="match status" value="1"/>
</dbReference>
<evidence type="ECO:0000259" key="12">
    <source>
        <dbReference type="Pfam" id="PF00122"/>
    </source>
</evidence>
<dbReference type="InterPro" id="IPR006121">
    <property type="entry name" value="HMA_dom"/>
</dbReference>
<feature type="transmembrane region" description="Helical" evidence="10">
    <location>
        <begin position="783"/>
        <end position="805"/>
    </location>
</feature>
<keyword evidence="3 10" id="KW-0812">Transmembrane</keyword>
<dbReference type="OMA" id="QGMKGTF"/>
<dbReference type="SUPFAM" id="SSF55008">
    <property type="entry name" value="HMA, heavy metal-associated domain"/>
    <property type="match status" value="2"/>
</dbReference>
<dbReference type="InterPro" id="IPR018303">
    <property type="entry name" value="ATPase_P-typ_P_site"/>
</dbReference>
<gene>
    <name evidence="13" type="primary">Mo02899</name>
    <name evidence="13" type="ORF">E5Q_02899</name>
</gene>
<dbReference type="GO" id="GO:0005524">
    <property type="term" value="F:ATP binding"/>
    <property type="evidence" value="ECO:0007669"/>
    <property type="project" value="UniProtKB-UniRule"/>
</dbReference>
<dbReference type="PANTHER" id="PTHR43520">
    <property type="entry name" value="ATP7, ISOFORM B"/>
    <property type="match status" value="1"/>
</dbReference>
<comment type="subcellular location">
    <subcellularLocation>
        <location evidence="1">Membrane</location>
        <topology evidence="1">Multi-pass membrane protein</topology>
    </subcellularLocation>
</comment>
<evidence type="ECO:0000256" key="10">
    <source>
        <dbReference type="RuleBase" id="RU362081"/>
    </source>
</evidence>
<dbReference type="Proteomes" id="UP000009131">
    <property type="component" value="Unassembled WGS sequence"/>
</dbReference>
<accession>G7E075</accession>
<feature type="transmembrane region" description="Helical" evidence="10">
    <location>
        <begin position="1254"/>
        <end position="1275"/>
    </location>
</feature>
<dbReference type="Gene3D" id="3.30.70.100">
    <property type="match status" value="3"/>
</dbReference>
<dbReference type="SUPFAM" id="SSF81660">
    <property type="entry name" value="Metal cation-transporting ATPase, ATP-binding domain N"/>
    <property type="match status" value="1"/>
</dbReference>
<dbReference type="OrthoDB" id="432719at2759"/>
<comment type="caution">
    <text evidence="13">The sequence shown here is derived from an EMBL/GenBank/DDBJ whole genome shotgun (WGS) entry which is preliminary data.</text>
</comment>
<keyword evidence="5 10" id="KW-0547">Nucleotide-binding</keyword>
<dbReference type="eggNOG" id="KOG0207">
    <property type="taxonomic scope" value="Eukaryota"/>
</dbReference>
<evidence type="ECO:0000256" key="2">
    <source>
        <dbReference type="ARBA" id="ARBA00006024"/>
    </source>
</evidence>
<dbReference type="InterPro" id="IPR001757">
    <property type="entry name" value="P_typ_ATPase"/>
</dbReference>
<feature type="transmembrane region" description="Helical" evidence="10">
    <location>
        <begin position="825"/>
        <end position="849"/>
    </location>
</feature>
<evidence type="ECO:0000256" key="4">
    <source>
        <dbReference type="ARBA" id="ARBA00022723"/>
    </source>
</evidence>
<feature type="transmembrane region" description="Helical" evidence="10">
    <location>
        <begin position="624"/>
        <end position="644"/>
    </location>
</feature>
<sequence>MKRTTLVISNIHCPSCVATITDILESFNPVELASKPSELPSDHISTLTSDSATPLQSRLAPAKLIKNIEVSILEGTVKFLRSVEQPVAPIFDEIEASGFNVVRGRSVARKEKPADPVSYQAALAQVRSASSRWSKAAESLWPGHQAKRHKAHRLVCAACRREDEAAQSHSIRPSARSSERTQLESGAVEPMGLRQRRVRSDRQTNEQPESPIRKTTFAIGGMTCIACVQGVRSGFEDAGLGINDVVVSFMPPSATIVHDIREWDTARLKHRIEDSGYDADMVSSVVVDPQSTAKKAAEPVSYIAQFSIGGMTCSSCVGSIDNALKQQLSSHLQELKIDLIGGKATLRVNEQSSIEAARNEIEDLGFEVALSSVIEQGEEAASHLRSQRRELQIRVDGMMCSDCIGKVNKALQDLVEAHPFAELSYEPVEIFDVAEDIESLIRLSYLPQPPAFTIRSIKQAIEALGFKFSIQREDTLQDRAQRSQERERMRILIRLFICFLFAIPTFTIAVLGMTLLPSSNSFRAQLDTPAWGQASRGTLALFALATPVQFGVGQFFYTRAYKSLRGVWRSRRGQVSWKRTAYNRLLRWGSMDTLVALGTSLGYFASVAYMILAITATIDSESDQMGYFDTSVFLMLFILAGRYLESASKHRTGDALAELGQLKPLKGYLYDGQTGSVTGETLADELDVGDLLVVPTGESPPLDCRLISSSPPTSFNEASLTGEARPVLKSPGDDIYAGTTNHGPAAAIAVITKAQGGSALDDIVNVVRDAMGRKASIERIADLVTAYFVPAVVAVATLTFAIWALRGYAGDLPTHWLPPHDRGGWALFAVQFGVAVLVVACPCGIGLAAPTAQMIGVGLCAQHGILPHGGGEAFQAFAHVDTVVLDKTGTLTTGDFTVTDSEIVKQDCLSEDQLVSMLLDVEQASSHPISIGVQRWCKAQAGETPKLTALVESNETAGRGLRARFSRDGQTAELLVGNQDLMKDHHVDCENVSSMLATWASEAKSIILVAYRSNEQPFGLALALAVQDRPREEANHVITTLRKSGVDVWMITGDNKSTAEAVARQVGILPDNVIASARPTDKRDWVERLQDGYSRLPAKRRWFRFDGPAKGKRIVCFGGDGINDSPAIAQADIGLAMGSGSSIAVSTADFCLLNSSLLSILTVRDLSVKTINKIISNLAWASVYNLALMPLAAGAFYEINDRQIRLPPVWASLAMALSSVSVVVNSLTLRWFYRLPKSVHLIGRHMHDARLVQSAVRSNLSAALAALCALLRHLWRGSLGSDRL</sequence>
<name>G7E075_MIXOS</name>
<dbReference type="GO" id="GO:0005507">
    <property type="term" value="F:copper ion binding"/>
    <property type="evidence" value="ECO:0007669"/>
    <property type="project" value="TreeGrafter"/>
</dbReference>
<evidence type="ECO:0000256" key="9">
    <source>
        <dbReference type="ARBA" id="ARBA00023136"/>
    </source>
</evidence>
<dbReference type="GO" id="GO:0055070">
    <property type="term" value="P:copper ion homeostasis"/>
    <property type="evidence" value="ECO:0007669"/>
    <property type="project" value="TreeGrafter"/>
</dbReference>
<dbReference type="CDD" id="cd00371">
    <property type="entry name" value="HMA"/>
    <property type="match status" value="3"/>
</dbReference>
<keyword evidence="4 10" id="KW-0479">Metal-binding</keyword>
<evidence type="ECO:0000256" key="5">
    <source>
        <dbReference type="ARBA" id="ARBA00022741"/>
    </source>
</evidence>
<protein>
    <recommendedName>
        <fullName evidence="12">P-type ATPase A domain-containing protein</fullName>
    </recommendedName>
</protein>
<feature type="transmembrane region" description="Helical" evidence="10">
    <location>
        <begin position="1174"/>
        <end position="1197"/>
    </location>
</feature>